<feature type="transmembrane region" description="Helical" evidence="6">
    <location>
        <begin position="131"/>
        <end position="153"/>
    </location>
</feature>
<sequence>MTIELIFGMVGGLGLFLYGMQLLSEGLQKSTGDKLPKILELLTNKPIIGVATGTLITSIIQSSSATSVITIGLVNAGLLSLKQAISVIIGANIGTTITAQIVSFRLEKYALPAIGIGFIFNFLSKRRSYKYFGQILLGFGILFLGISIISDTAKPLRNYTPFLKLIENMSNNPLLGIITALIFTAIIQSSSATTALIIAMSIQGIIGIEAAIPLILGANIGTCFTAVIASIGSSITGKRVALSHLFFNIGGVVLFLFFLNKFTYLVSLTSSSIPRQIANAHTLFNVFNAIILLPFINLFVRFIVKILPGEEIVLKKGPIYLNKDIVNTPSIALGQAIKELVRMGEMVESMLSDVMISFIQNDINILKNLYLKEGVVNTLEKEITKYLVLIAQESLSIEQSEILKDLMNITNNIERVGDISEDLAELAEEKINEKLPFSEKALDELKFMFTKVESSFNISISALKNRNIDLAREVALKEDEIDKIEKGLRDSHINRLNQGICYPESGVIYLDVISNLERIGDHANNICLMVIDELSKN</sequence>
<protein>
    <submittedName>
        <fullName evidence="8">Sodium:solute symporter</fullName>
    </submittedName>
</protein>
<dbReference type="PANTHER" id="PTHR10010:SF46">
    <property type="entry name" value="SODIUM-DEPENDENT PHOSPHATE TRANSPORT PROTEIN 2B"/>
    <property type="match status" value="1"/>
</dbReference>
<evidence type="ECO:0000256" key="2">
    <source>
        <dbReference type="ARBA" id="ARBA00022475"/>
    </source>
</evidence>
<feature type="domain" description="PhoU" evidence="7">
    <location>
        <begin position="448"/>
        <end position="527"/>
    </location>
</feature>
<feature type="transmembrane region" description="Helical" evidence="6">
    <location>
        <begin position="174"/>
        <end position="198"/>
    </location>
</feature>
<dbReference type="InterPro" id="IPR004633">
    <property type="entry name" value="NaPi_cotrn-rel/YqeW-like"/>
</dbReference>
<dbReference type="InterPro" id="IPR003841">
    <property type="entry name" value="Na/Pi_transpt"/>
</dbReference>
<dbReference type="STRING" id="1805029.AUK42_00250"/>
<comment type="caution">
    <text evidence="8">The sequence shown here is derived from an EMBL/GenBank/DDBJ whole genome shotgun (WGS) entry which is preliminary data.</text>
</comment>
<evidence type="ECO:0000256" key="3">
    <source>
        <dbReference type="ARBA" id="ARBA00022692"/>
    </source>
</evidence>
<name>A0A1J5H7H4_9BACT</name>
<evidence type="ECO:0000256" key="4">
    <source>
        <dbReference type="ARBA" id="ARBA00022989"/>
    </source>
</evidence>
<evidence type="ECO:0000256" key="5">
    <source>
        <dbReference type="ARBA" id="ARBA00023136"/>
    </source>
</evidence>
<dbReference type="PANTHER" id="PTHR10010">
    <property type="entry name" value="SOLUTE CARRIER FAMILY 34 SODIUM PHOSPHATE , MEMBER 2-RELATED"/>
    <property type="match status" value="1"/>
</dbReference>
<feature type="transmembrane region" description="Helical" evidence="6">
    <location>
        <begin position="6"/>
        <end position="27"/>
    </location>
</feature>
<keyword evidence="4 6" id="KW-1133">Transmembrane helix</keyword>
<accession>A0A1J5H7H4</accession>
<dbReference type="NCBIfam" id="TIGR00704">
    <property type="entry name" value="NaPi_cotrn_rel"/>
    <property type="match status" value="1"/>
</dbReference>
<evidence type="ECO:0000313" key="8">
    <source>
        <dbReference type="EMBL" id="OIP75088.1"/>
    </source>
</evidence>
<dbReference type="GO" id="GO:0044341">
    <property type="term" value="P:sodium-dependent phosphate transport"/>
    <property type="evidence" value="ECO:0007669"/>
    <property type="project" value="InterPro"/>
</dbReference>
<dbReference type="Gene3D" id="1.20.58.220">
    <property type="entry name" value="Phosphate transport system protein phou homolog 2, domain 2"/>
    <property type="match status" value="1"/>
</dbReference>
<dbReference type="Proteomes" id="UP000182763">
    <property type="component" value="Unassembled WGS sequence"/>
</dbReference>
<feature type="domain" description="PhoU" evidence="7">
    <location>
        <begin position="340"/>
        <end position="426"/>
    </location>
</feature>
<dbReference type="InterPro" id="IPR038078">
    <property type="entry name" value="PhoU-like_sf"/>
</dbReference>
<feature type="transmembrane region" description="Helical" evidence="6">
    <location>
        <begin position="210"/>
        <end position="233"/>
    </location>
</feature>
<dbReference type="SUPFAM" id="SSF109755">
    <property type="entry name" value="PhoU-like"/>
    <property type="match status" value="1"/>
</dbReference>
<dbReference type="GO" id="GO:0005886">
    <property type="term" value="C:plasma membrane"/>
    <property type="evidence" value="ECO:0007669"/>
    <property type="project" value="UniProtKB-SubCell"/>
</dbReference>
<dbReference type="EMBL" id="MNYY01000004">
    <property type="protein sequence ID" value="OIP75088.1"/>
    <property type="molecule type" value="Genomic_DNA"/>
</dbReference>
<dbReference type="GO" id="GO:0005436">
    <property type="term" value="F:sodium:phosphate symporter activity"/>
    <property type="evidence" value="ECO:0007669"/>
    <property type="project" value="InterPro"/>
</dbReference>
<dbReference type="Pfam" id="PF02690">
    <property type="entry name" value="Na_Pi_cotrans"/>
    <property type="match status" value="2"/>
</dbReference>
<evidence type="ECO:0000256" key="1">
    <source>
        <dbReference type="ARBA" id="ARBA00004651"/>
    </source>
</evidence>
<dbReference type="InterPro" id="IPR026022">
    <property type="entry name" value="PhoU_dom"/>
</dbReference>
<feature type="transmembrane region" description="Helical" evidence="6">
    <location>
        <begin position="286"/>
        <end position="304"/>
    </location>
</feature>
<dbReference type="AlphaFoldDB" id="A0A1J5H7H4"/>
<comment type="subcellular location">
    <subcellularLocation>
        <location evidence="1">Cell membrane</location>
        <topology evidence="1">Multi-pass membrane protein</topology>
    </subcellularLocation>
</comment>
<dbReference type="Pfam" id="PF01895">
    <property type="entry name" value="PhoU"/>
    <property type="match status" value="2"/>
</dbReference>
<evidence type="ECO:0000313" key="9">
    <source>
        <dbReference type="Proteomes" id="UP000182763"/>
    </source>
</evidence>
<reference evidence="8 9" key="1">
    <citation type="journal article" date="2016" name="Environ. Microbiol.">
        <title>Genomic resolution of a cold subsurface aquifer community provides metabolic insights for novel microbes adapted to high CO concentrations.</title>
        <authorList>
            <person name="Probst A.J."/>
            <person name="Castelle C.J."/>
            <person name="Singh A."/>
            <person name="Brown C.T."/>
            <person name="Anantharaman K."/>
            <person name="Sharon I."/>
            <person name="Hug L.A."/>
            <person name="Burstein D."/>
            <person name="Emerson J.B."/>
            <person name="Thomas B.C."/>
            <person name="Banfield J.F."/>
        </authorList>
    </citation>
    <scope>NUCLEOTIDE SEQUENCE [LARGE SCALE GENOMIC DNA]</scope>
    <source>
        <strain evidence="8">CG2_30_33_13</strain>
    </source>
</reference>
<keyword evidence="3 6" id="KW-0812">Transmembrane</keyword>
<feature type="transmembrane region" description="Helical" evidence="6">
    <location>
        <begin position="84"/>
        <end position="102"/>
    </location>
</feature>
<evidence type="ECO:0000259" key="7">
    <source>
        <dbReference type="Pfam" id="PF01895"/>
    </source>
</evidence>
<evidence type="ECO:0000256" key="6">
    <source>
        <dbReference type="SAM" id="Phobius"/>
    </source>
</evidence>
<feature type="transmembrane region" description="Helical" evidence="6">
    <location>
        <begin position="47"/>
        <end position="72"/>
    </location>
</feature>
<feature type="transmembrane region" description="Helical" evidence="6">
    <location>
        <begin position="245"/>
        <end position="266"/>
    </location>
</feature>
<keyword evidence="2" id="KW-1003">Cell membrane</keyword>
<keyword evidence="5 6" id="KW-0472">Membrane</keyword>
<proteinExistence type="predicted"/>
<dbReference type="NCBIfam" id="NF037997">
    <property type="entry name" value="Na_Pi_symport"/>
    <property type="match status" value="1"/>
</dbReference>
<gene>
    <name evidence="8" type="ORF">AUK42_00250</name>
</gene>
<organism evidence="8 9">
    <name type="scientific">Candidatus Infernicultor aquiphilus</name>
    <dbReference type="NCBI Taxonomy" id="1805029"/>
    <lineage>
        <taxon>Bacteria</taxon>
        <taxon>Pseudomonadati</taxon>
        <taxon>Atribacterota</taxon>
        <taxon>Candidatus Phoenicimicrobiia</taxon>
        <taxon>Candidatus Pheonicimicrobiales</taxon>
        <taxon>Candidatus Phoenicimicrobiaceae</taxon>
        <taxon>Candidatus Infernicultor</taxon>
    </lineage>
</organism>